<dbReference type="EMBL" id="AFAR01000103">
    <property type="protein sequence ID" value="EGF28225.1"/>
    <property type="molecule type" value="Genomic_DNA"/>
</dbReference>
<name>F2AQ27_RHOBT</name>
<proteinExistence type="predicted"/>
<accession>F2AQ27</accession>
<dbReference type="AlphaFoldDB" id="F2AQ27"/>
<dbReference type="Proteomes" id="UP000006222">
    <property type="component" value="Unassembled WGS sequence"/>
</dbReference>
<organism evidence="1 2">
    <name type="scientific">Rhodopirellula baltica WH47</name>
    <dbReference type="NCBI Taxonomy" id="991778"/>
    <lineage>
        <taxon>Bacteria</taxon>
        <taxon>Pseudomonadati</taxon>
        <taxon>Planctomycetota</taxon>
        <taxon>Planctomycetia</taxon>
        <taxon>Pirellulales</taxon>
        <taxon>Pirellulaceae</taxon>
        <taxon>Rhodopirellula</taxon>
    </lineage>
</organism>
<comment type="caution">
    <text evidence="1">The sequence shown here is derived from an EMBL/GenBank/DDBJ whole genome shotgun (WGS) entry which is preliminary data.</text>
</comment>
<evidence type="ECO:0000313" key="2">
    <source>
        <dbReference type="Proteomes" id="UP000006222"/>
    </source>
</evidence>
<sequence>MVFDALDISANDAGCWFTVYCGGGCKNGDDLSRSFEDHLPIAVVARLVLHAS</sequence>
<evidence type="ECO:0000313" key="1">
    <source>
        <dbReference type="EMBL" id="EGF28225.1"/>
    </source>
</evidence>
<gene>
    <name evidence="1" type="ORF">RBWH47_04838</name>
</gene>
<dbReference type="PATRIC" id="fig|991778.3.peg.1903"/>
<protein>
    <submittedName>
        <fullName evidence="1">Uncharacterized protein</fullName>
    </submittedName>
</protein>
<reference evidence="1 2" key="1">
    <citation type="journal article" date="2013" name="Mar. Genomics">
        <title>Expression of sulfatases in Rhodopirellula baltica and the diversity of sulfatases in the genus Rhodopirellula.</title>
        <authorList>
            <person name="Wegner C.E."/>
            <person name="Richter-Heitmann T."/>
            <person name="Klindworth A."/>
            <person name="Klockow C."/>
            <person name="Richter M."/>
            <person name="Achstetter T."/>
            <person name="Glockner F.O."/>
            <person name="Harder J."/>
        </authorList>
    </citation>
    <scope>NUCLEOTIDE SEQUENCE [LARGE SCALE GENOMIC DNA]</scope>
    <source>
        <strain evidence="1 2">WH47</strain>
    </source>
</reference>